<evidence type="ECO:0000313" key="13">
    <source>
        <dbReference type="Proteomes" id="UP001054897"/>
    </source>
</evidence>
<reference evidence="12" key="1">
    <citation type="submission" date="2022-06" db="EMBL/GenBank/DDBJ databases">
        <title>Complete genome of Pseudomonas hydrolytica DSWY01T.</title>
        <authorList>
            <person name="Jung J."/>
            <person name="Jeon C.O."/>
        </authorList>
    </citation>
    <scope>NUCLEOTIDE SEQUENCE</scope>
    <source>
        <strain evidence="12">DSWY01</strain>
    </source>
</reference>
<evidence type="ECO:0000256" key="8">
    <source>
        <dbReference type="SAM" id="Coils"/>
    </source>
</evidence>
<dbReference type="Pfam" id="PF02743">
    <property type="entry name" value="dCache_1"/>
    <property type="match status" value="1"/>
</dbReference>
<dbReference type="RefSeq" id="WP_129481596.1">
    <property type="nucleotide sequence ID" value="NZ_CP099397.1"/>
</dbReference>
<keyword evidence="13" id="KW-1185">Reference proteome</keyword>
<feature type="coiled-coil region" evidence="8">
    <location>
        <begin position="309"/>
        <end position="336"/>
    </location>
</feature>
<comment type="catalytic activity">
    <reaction evidence="7">
        <text>2 GTP = 3',3'-c-di-GMP + 2 diphosphate</text>
        <dbReference type="Rhea" id="RHEA:24898"/>
        <dbReference type="ChEBI" id="CHEBI:33019"/>
        <dbReference type="ChEBI" id="CHEBI:37565"/>
        <dbReference type="ChEBI" id="CHEBI:58805"/>
        <dbReference type="EC" id="2.7.7.65"/>
    </reaction>
</comment>
<evidence type="ECO:0000256" key="5">
    <source>
        <dbReference type="ARBA" id="ARBA00022989"/>
    </source>
</evidence>
<evidence type="ECO:0000259" key="11">
    <source>
        <dbReference type="PROSITE" id="PS50887"/>
    </source>
</evidence>
<dbReference type="CDD" id="cd12914">
    <property type="entry name" value="PDC1_DGC_like"/>
    <property type="match status" value="1"/>
</dbReference>
<evidence type="ECO:0000313" key="12">
    <source>
        <dbReference type="EMBL" id="USR38520.1"/>
    </source>
</evidence>
<dbReference type="PROSITE" id="PS50887">
    <property type="entry name" value="GGDEF"/>
    <property type="match status" value="1"/>
</dbReference>
<evidence type="ECO:0000256" key="9">
    <source>
        <dbReference type="SAM" id="MobiDB-lite"/>
    </source>
</evidence>
<keyword evidence="4 10" id="KW-0812">Transmembrane</keyword>
<dbReference type="GeneID" id="300082870"/>
<dbReference type="SMART" id="SM00267">
    <property type="entry name" value="GGDEF"/>
    <property type="match status" value="1"/>
</dbReference>
<dbReference type="EMBL" id="CP099397">
    <property type="protein sequence ID" value="USR38520.1"/>
    <property type="molecule type" value="Genomic_DNA"/>
</dbReference>
<evidence type="ECO:0000256" key="6">
    <source>
        <dbReference type="ARBA" id="ARBA00023136"/>
    </source>
</evidence>
<feature type="transmembrane region" description="Helical" evidence="10">
    <location>
        <begin position="283"/>
        <end position="304"/>
    </location>
</feature>
<gene>
    <name evidence="12" type="ORF">L1F06_017845</name>
</gene>
<dbReference type="Gene3D" id="3.30.70.270">
    <property type="match status" value="1"/>
</dbReference>
<protein>
    <recommendedName>
        <fullName evidence="2">diguanylate cyclase</fullName>
        <ecNumber evidence="2">2.7.7.65</ecNumber>
    </recommendedName>
</protein>
<name>A0ABY5A447_9GAMM</name>
<comment type="subcellular location">
    <subcellularLocation>
        <location evidence="1">Cell membrane</location>
        <topology evidence="1">Multi-pass membrane protein</topology>
    </subcellularLocation>
</comment>
<feature type="region of interest" description="Disordered" evidence="9">
    <location>
        <begin position="498"/>
        <end position="518"/>
    </location>
</feature>
<keyword evidence="5 10" id="KW-1133">Transmembrane helix</keyword>
<dbReference type="Pfam" id="PF00990">
    <property type="entry name" value="GGDEF"/>
    <property type="match status" value="1"/>
</dbReference>
<proteinExistence type="predicted"/>
<keyword evidence="3" id="KW-1003">Cell membrane</keyword>
<dbReference type="InterPro" id="IPR029787">
    <property type="entry name" value="Nucleotide_cyclase"/>
</dbReference>
<dbReference type="InterPro" id="IPR033479">
    <property type="entry name" value="dCache_1"/>
</dbReference>
<evidence type="ECO:0000256" key="2">
    <source>
        <dbReference type="ARBA" id="ARBA00012528"/>
    </source>
</evidence>
<dbReference type="Proteomes" id="UP001054897">
    <property type="component" value="Chromosome"/>
</dbReference>
<dbReference type="NCBIfam" id="TIGR00254">
    <property type="entry name" value="GGDEF"/>
    <property type="match status" value="1"/>
</dbReference>
<dbReference type="PANTHER" id="PTHR45138:SF9">
    <property type="entry name" value="DIGUANYLATE CYCLASE DGCM-RELATED"/>
    <property type="match status" value="1"/>
</dbReference>
<accession>A0ABY5A447</accession>
<dbReference type="PANTHER" id="PTHR45138">
    <property type="entry name" value="REGULATORY COMPONENTS OF SENSORY TRANSDUCTION SYSTEM"/>
    <property type="match status" value="1"/>
</dbReference>
<dbReference type="InterPro" id="IPR000160">
    <property type="entry name" value="GGDEF_dom"/>
</dbReference>
<sequence length="518" mass="57330">MKRGIRLASFLLVFICLSLALLTAWQIWFSRERAIRELNVANLNLVQALDNYTEGVIRQSELVLNDLSERVQGADFSPQEQERIRRLLQQQTQVLGLANAIVIYDTQGDRLLASSSAPQSGLNAADRAFFIHHRDDPSTDIFIGPTIKSRITGDWVFTVSRRLNDADGGFAGAVAVTLGVEHFLHFYGGLDLGEHGSMSLSSSAGLLLFRQPFREQDVGLDWSDSPVLQILREKHEGTSIQTSRIDGIERLYAFRRNERLPLITVIAVGRAEALAAWRRDAELFAALILLLLLAIGVIGQRLILDIRRRSRMEQQLLSAREELLDANARLEVLASQDALTGLANRRSFDQTLEVEIRRAQRRGSPLSLMLLDIDLFKRYNDRYGHVAGDACLRAVADVLRQCMRRPGDLAARYGGEELAVILPNVDSEGAQTVARTFLQALEQRHLAHQGSPFQRVTVSAGLASLIPSAEDSSAQAVALIRSADQALYRAKSNGRNRLECAEAPRRDASGGDSASHPG</sequence>
<keyword evidence="6 10" id="KW-0472">Membrane</keyword>
<feature type="compositionally biased region" description="Basic and acidic residues" evidence="9">
    <location>
        <begin position="498"/>
        <end position="509"/>
    </location>
</feature>
<dbReference type="Gene3D" id="3.30.450.20">
    <property type="entry name" value="PAS domain"/>
    <property type="match status" value="2"/>
</dbReference>
<dbReference type="SUPFAM" id="SSF55073">
    <property type="entry name" value="Nucleotide cyclase"/>
    <property type="match status" value="1"/>
</dbReference>
<dbReference type="InterPro" id="IPR050469">
    <property type="entry name" value="Diguanylate_Cyclase"/>
</dbReference>
<evidence type="ECO:0000256" key="3">
    <source>
        <dbReference type="ARBA" id="ARBA00022475"/>
    </source>
</evidence>
<dbReference type="InterPro" id="IPR043128">
    <property type="entry name" value="Rev_trsase/Diguanyl_cyclase"/>
</dbReference>
<feature type="domain" description="GGDEF" evidence="11">
    <location>
        <begin position="364"/>
        <end position="503"/>
    </location>
</feature>
<dbReference type="CDD" id="cd01949">
    <property type="entry name" value="GGDEF"/>
    <property type="match status" value="1"/>
</dbReference>
<keyword evidence="8" id="KW-0175">Coiled coil</keyword>
<dbReference type="CDD" id="cd12915">
    <property type="entry name" value="PDC2_DGC_like"/>
    <property type="match status" value="1"/>
</dbReference>
<evidence type="ECO:0000256" key="10">
    <source>
        <dbReference type="SAM" id="Phobius"/>
    </source>
</evidence>
<evidence type="ECO:0000256" key="4">
    <source>
        <dbReference type="ARBA" id="ARBA00022692"/>
    </source>
</evidence>
<evidence type="ECO:0000256" key="1">
    <source>
        <dbReference type="ARBA" id="ARBA00004651"/>
    </source>
</evidence>
<dbReference type="EC" id="2.7.7.65" evidence="2"/>
<evidence type="ECO:0000256" key="7">
    <source>
        <dbReference type="ARBA" id="ARBA00034247"/>
    </source>
</evidence>
<organism evidence="12 13">
    <name type="scientific">Ectopseudomonas hydrolytica</name>
    <dbReference type="NCBI Taxonomy" id="2493633"/>
    <lineage>
        <taxon>Bacteria</taxon>
        <taxon>Pseudomonadati</taxon>
        <taxon>Pseudomonadota</taxon>
        <taxon>Gammaproteobacteria</taxon>
        <taxon>Pseudomonadales</taxon>
        <taxon>Pseudomonadaceae</taxon>
        <taxon>Ectopseudomonas</taxon>
    </lineage>
</organism>